<organism evidence="2 3">
    <name type="scientific">Monosiga brevicollis</name>
    <name type="common">Choanoflagellate</name>
    <dbReference type="NCBI Taxonomy" id="81824"/>
    <lineage>
        <taxon>Eukaryota</taxon>
        <taxon>Choanoflagellata</taxon>
        <taxon>Craspedida</taxon>
        <taxon>Salpingoecidae</taxon>
        <taxon>Monosiga</taxon>
    </lineage>
</organism>
<evidence type="ECO:0000313" key="3">
    <source>
        <dbReference type="Proteomes" id="UP000001357"/>
    </source>
</evidence>
<dbReference type="GO" id="GO:0005783">
    <property type="term" value="C:endoplasmic reticulum"/>
    <property type="evidence" value="ECO:0000318"/>
    <property type="project" value="GO_Central"/>
</dbReference>
<dbReference type="AlphaFoldDB" id="A9V9Q5"/>
<dbReference type="EMBL" id="CH991571">
    <property type="protein sequence ID" value="EDQ85708.1"/>
    <property type="molecule type" value="Genomic_DNA"/>
</dbReference>
<reference evidence="2 3" key="1">
    <citation type="journal article" date="2008" name="Nature">
        <title>The genome of the choanoflagellate Monosiga brevicollis and the origin of metazoans.</title>
        <authorList>
            <consortium name="JGI Sequencing"/>
            <person name="King N."/>
            <person name="Westbrook M.J."/>
            <person name="Young S.L."/>
            <person name="Kuo A."/>
            <person name="Abedin M."/>
            <person name="Chapman J."/>
            <person name="Fairclough S."/>
            <person name="Hellsten U."/>
            <person name="Isogai Y."/>
            <person name="Letunic I."/>
            <person name="Marr M."/>
            <person name="Pincus D."/>
            <person name="Putnam N."/>
            <person name="Rokas A."/>
            <person name="Wright K.J."/>
            <person name="Zuzow R."/>
            <person name="Dirks W."/>
            <person name="Good M."/>
            <person name="Goodstein D."/>
            <person name="Lemons D."/>
            <person name="Li W."/>
            <person name="Lyons J.B."/>
            <person name="Morris A."/>
            <person name="Nichols S."/>
            <person name="Richter D.J."/>
            <person name="Salamov A."/>
            <person name="Bork P."/>
            <person name="Lim W.A."/>
            <person name="Manning G."/>
            <person name="Miller W.T."/>
            <person name="McGinnis W."/>
            <person name="Shapiro H."/>
            <person name="Tjian R."/>
            <person name="Grigoriev I.V."/>
            <person name="Rokhsar D."/>
        </authorList>
    </citation>
    <scope>NUCLEOTIDE SEQUENCE [LARGE SCALE GENOMIC DNA]</scope>
    <source>
        <strain evidence="3">MX1 / ATCC 50154</strain>
    </source>
</reference>
<dbReference type="InterPro" id="IPR011989">
    <property type="entry name" value="ARM-like"/>
</dbReference>
<protein>
    <recommendedName>
        <fullName evidence="4">Nucleotide exchange factor SIL1</fullName>
    </recommendedName>
</protein>
<dbReference type="PANTHER" id="PTHR19316">
    <property type="entry name" value="PROTEIN FOLDING REGULATOR"/>
    <property type="match status" value="1"/>
</dbReference>
<sequence length="559" mass="59982">MCVFLDVSLSLCLCLCLCISVSLSVSLSLCLCLSLSLSNSLCLSLSLSVLFLSWALAAPLAADHALVLSDTPAVAEEVPAPPAHAAEADGSIPLFVPSHEWQPVLEGQSIPAGLQVEFDLQNGGKRARLLPGHTYKPASKPGAPGDEAETDVNPARRPGLLLSDQPAAESTVARAVTGLRASANAATDQGPIVLDDRTKTALRELSDDPQGVNSRFDNLSPEEARQLTDYMQKLYAKMMRDEGHELQTHIQHLQALQSTLVASANASEEEMLASVPDILNVLDAIEDLIHQGDMGRDLHKLGGLTPLVQLLMLPTHGSAPTALVRSSWYKVAARSATVLGAAMQNNAEVQSQALDNGALSGLLELLRHRCAATTPVVCELLHKRTLFALAALLRHHANATTMFVADHGLESVMALWQQLHALDTADAVASRSHSLTQKLATLLTDLLLFTTKASMPATDHEMERLEYLNTKRGLVAELTLAQNIKRLGACDMIETNLGQPDVTFATLEAFAELRLILADVCNPLALSVTTNLRRMQTDLDPTDEYEGDLARLLAATLTA</sequence>
<evidence type="ECO:0000256" key="1">
    <source>
        <dbReference type="SAM" id="MobiDB-lite"/>
    </source>
</evidence>
<dbReference type="STRING" id="81824.A9V9Q5"/>
<accession>A9V9Q5</accession>
<dbReference type="FunCoup" id="A9V9Q5">
    <property type="interactions" value="332"/>
</dbReference>
<dbReference type="Proteomes" id="UP000001357">
    <property type="component" value="Unassembled WGS sequence"/>
</dbReference>
<dbReference type="KEGG" id="mbr:MONBRDRAFT_34124"/>
<dbReference type="InterPro" id="IPR050693">
    <property type="entry name" value="Hsp70_NEF-Inhibitors"/>
</dbReference>
<dbReference type="RefSeq" id="XP_001749423.1">
    <property type="nucleotide sequence ID" value="XM_001749371.1"/>
</dbReference>
<dbReference type="eggNOG" id="KOG2160">
    <property type="taxonomic scope" value="Eukaryota"/>
</dbReference>
<feature type="region of interest" description="Disordered" evidence="1">
    <location>
        <begin position="129"/>
        <end position="151"/>
    </location>
</feature>
<dbReference type="InterPro" id="IPR016024">
    <property type="entry name" value="ARM-type_fold"/>
</dbReference>
<evidence type="ECO:0000313" key="2">
    <source>
        <dbReference type="EMBL" id="EDQ85708.1"/>
    </source>
</evidence>
<dbReference type="Gene3D" id="1.25.10.10">
    <property type="entry name" value="Leucine-rich Repeat Variant"/>
    <property type="match status" value="1"/>
</dbReference>
<gene>
    <name evidence="2" type="ORF">MONBRDRAFT_34124</name>
</gene>
<dbReference type="GO" id="GO:0000774">
    <property type="term" value="F:adenyl-nucleotide exchange factor activity"/>
    <property type="evidence" value="ECO:0000318"/>
    <property type="project" value="GO_Central"/>
</dbReference>
<dbReference type="GeneID" id="5894681"/>
<evidence type="ECO:0008006" key="4">
    <source>
        <dbReference type="Google" id="ProtNLM"/>
    </source>
</evidence>
<dbReference type="InParanoid" id="A9V9Q5"/>
<name>A9V9Q5_MONBE</name>
<keyword evidence="3" id="KW-1185">Reference proteome</keyword>
<dbReference type="PANTHER" id="PTHR19316:SF18">
    <property type="entry name" value="HSP70-BINDING PROTEIN 1"/>
    <property type="match status" value="1"/>
</dbReference>
<dbReference type="SUPFAM" id="SSF48371">
    <property type="entry name" value="ARM repeat"/>
    <property type="match status" value="1"/>
</dbReference>
<proteinExistence type="predicted"/>